<proteinExistence type="predicted"/>
<dbReference type="EMBL" id="JAZHFS010000017">
    <property type="protein sequence ID" value="MEF2113956.1"/>
    <property type="molecule type" value="Genomic_DNA"/>
</dbReference>
<protein>
    <submittedName>
        <fullName evidence="1">UPF0175 family protein</fullName>
    </submittedName>
</protein>
<dbReference type="InterPro" id="IPR005368">
    <property type="entry name" value="UPF0175"/>
</dbReference>
<dbReference type="RefSeq" id="WP_216252436.1">
    <property type="nucleotide sequence ID" value="NZ_JAZHFS010000017.1"/>
</dbReference>
<accession>A0ABU7URS7</accession>
<comment type="caution">
    <text evidence="1">The sequence shown here is derived from an EMBL/GenBank/DDBJ whole genome shotgun (WGS) entry which is preliminary data.</text>
</comment>
<evidence type="ECO:0000313" key="1">
    <source>
        <dbReference type="EMBL" id="MEF2113956.1"/>
    </source>
</evidence>
<sequence length="105" mass="11878">MGAERIKINLDLPNDLIPLIEDLGLSKSLNDNITISISIALFTSKSVSLARGAEISGIALVDFMDLLKNKNIPWNEYTEDEFRLDRIVLKDIKDEYINETREPSL</sequence>
<name>A0ABU7URS7_9CLOT</name>
<keyword evidence="2" id="KW-1185">Reference proteome</keyword>
<dbReference type="Pfam" id="PF03683">
    <property type="entry name" value="UPF0175"/>
    <property type="match status" value="1"/>
</dbReference>
<organism evidence="1 2">
    <name type="scientific">Clostridium frigoriphilum</name>
    <dbReference type="NCBI Taxonomy" id="443253"/>
    <lineage>
        <taxon>Bacteria</taxon>
        <taxon>Bacillati</taxon>
        <taxon>Bacillota</taxon>
        <taxon>Clostridia</taxon>
        <taxon>Eubacteriales</taxon>
        <taxon>Clostridiaceae</taxon>
        <taxon>Clostridium</taxon>
    </lineage>
</organism>
<gene>
    <name evidence="1" type="ORF">SJI18_16745</name>
</gene>
<evidence type="ECO:0000313" key="2">
    <source>
        <dbReference type="Proteomes" id="UP001498469"/>
    </source>
</evidence>
<dbReference type="Proteomes" id="UP001498469">
    <property type="component" value="Unassembled WGS sequence"/>
</dbReference>
<reference evidence="1 2" key="1">
    <citation type="submission" date="2023-11" db="EMBL/GenBank/DDBJ databases">
        <title>Draft genome sequence of a psychrophilic Clostridium strain from permafrost water brine.</title>
        <authorList>
            <person name="Shcherbakova V.A."/>
            <person name="Trubitsyn V.E."/>
            <person name="Zakharyuk A.G."/>
        </authorList>
    </citation>
    <scope>NUCLEOTIDE SEQUENCE [LARGE SCALE GENOMIC DNA]</scope>
    <source>
        <strain evidence="1 2">14F</strain>
    </source>
</reference>